<gene>
    <name evidence="2" type="ORF">K452DRAFT_132776</name>
</gene>
<evidence type="ECO:0000256" key="1">
    <source>
        <dbReference type="SAM" id="Phobius"/>
    </source>
</evidence>
<sequence length="159" mass="17950">MHFPTAFFVVFGSLSRSARFGLMEGNWRVWGFIACSLLYVRVRVRLFLVFSSCCFAFVAFVCLPLVRLGWAPVWSFFWWLVVVGVVESRCWLGSVRLARYESSCVCVFCGIGVVCVGFGVVPGCERYCLWLQSGLLLASTGHDISVFIMAKMCKWAHES</sequence>
<evidence type="ECO:0000313" key="2">
    <source>
        <dbReference type="EMBL" id="KAF2144951.1"/>
    </source>
</evidence>
<name>A0A6A6BQT9_9PEZI</name>
<dbReference type="GeneID" id="54292797"/>
<dbReference type="AlphaFoldDB" id="A0A6A6BQT9"/>
<proteinExistence type="predicted"/>
<keyword evidence="1" id="KW-0812">Transmembrane</keyword>
<organism evidence="2 3">
    <name type="scientific">Aplosporella prunicola CBS 121167</name>
    <dbReference type="NCBI Taxonomy" id="1176127"/>
    <lineage>
        <taxon>Eukaryota</taxon>
        <taxon>Fungi</taxon>
        <taxon>Dikarya</taxon>
        <taxon>Ascomycota</taxon>
        <taxon>Pezizomycotina</taxon>
        <taxon>Dothideomycetes</taxon>
        <taxon>Dothideomycetes incertae sedis</taxon>
        <taxon>Botryosphaeriales</taxon>
        <taxon>Aplosporellaceae</taxon>
        <taxon>Aplosporella</taxon>
    </lineage>
</organism>
<evidence type="ECO:0008006" key="4">
    <source>
        <dbReference type="Google" id="ProtNLM"/>
    </source>
</evidence>
<protein>
    <recommendedName>
        <fullName evidence="4">Transmembrane protein</fullName>
    </recommendedName>
</protein>
<feature type="transmembrane region" description="Helical" evidence="1">
    <location>
        <begin position="47"/>
        <end position="70"/>
    </location>
</feature>
<reference evidence="2" key="1">
    <citation type="journal article" date="2020" name="Stud. Mycol.">
        <title>101 Dothideomycetes genomes: a test case for predicting lifestyles and emergence of pathogens.</title>
        <authorList>
            <person name="Haridas S."/>
            <person name="Albert R."/>
            <person name="Binder M."/>
            <person name="Bloem J."/>
            <person name="Labutti K."/>
            <person name="Salamov A."/>
            <person name="Andreopoulos B."/>
            <person name="Baker S."/>
            <person name="Barry K."/>
            <person name="Bills G."/>
            <person name="Bluhm B."/>
            <person name="Cannon C."/>
            <person name="Castanera R."/>
            <person name="Culley D."/>
            <person name="Daum C."/>
            <person name="Ezra D."/>
            <person name="Gonzalez J."/>
            <person name="Henrissat B."/>
            <person name="Kuo A."/>
            <person name="Liang C."/>
            <person name="Lipzen A."/>
            <person name="Lutzoni F."/>
            <person name="Magnuson J."/>
            <person name="Mondo S."/>
            <person name="Nolan M."/>
            <person name="Ohm R."/>
            <person name="Pangilinan J."/>
            <person name="Park H.-J."/>
            <person name="Ramirez L."/>
            <person name="Alfaro M."/>
            <person name="Sun H."/>
            <person name="Tritt A."/>
            <person name="Yoshinaga Y."/>
            <person name="Zwiers L.-H."/>
            <person name="Turgeon B."/>
            <person name="Goodwin S."/>
            <person name="Spatafora J."/>
            <person name="Crous P."/>
            <person name="Grigoriev I."/>
        </authorList>
    </citation>
    <scope>NUCLEOTIDE SEQUENCE</scope>
    <source>
        <strain evidence="2">CBS 121167</strain>
    </source>
</reference>
<dbReference type="EMBL" id="ML995478">
    <property type="protein sequence ID" value="KAF2144951.1"/>
    <property type="molecule type" value="Genomic_DNA"/>
</dbReference>
<feature type="transmembrane region" description="Helical" evidence="1">
    <location>
        <begin position="76"/>
        <end position="92"/>
    </location>
</feature>
<keyword evidence="3" id="KW-1185">Reference proteome</keyword>
<feature type="transmembrane region" description="Helical" evidence="1">
    <location>
        <begin position="104"/>
        <end position="123"/>
    </location>
</feature>
<keyword evidence="1" id="KW-0472">Membrane</keyword>
<dbReference type="Proteomes" id="UP000799438">
    <property type="component" value="Unassembled WGS sequence"/>
</dbReference>
<feature type="transmembrane region" description="Helical" evidence="1">
    <location>
        <begin position="27"/>
        <end position="42"/>
    </location>
</feature>
<keyword evidence="1" id="KW-1133">Transmembrane helix</keyword>
<evidence type="ECO:0000313" key="3">
    <source>
        <dbReference type="Proteomes" id="UP000799438"/>
    </source>
</evidence>
<dbReference type="RefSeq" id="XP_033400663.1">
    <property type="nucleotide sequence ID" value="XM_033535303.1"/>
</dbReference>
<accession>A0A6A6BQT9</accession>